<keyword evidence="1" id="KW-0132">Cell division</keyword>
<dbReference type="GO" id="GO:0051301">
    <property type="term" value="P:cell division"/>
    <property type="evidence" value="ECO:0007669"/>
    <property type="project" value="UniProtKB-KW"/>
</dbReference>
<feature type="region of interest" description="Disordered" evidence="3">
    <location>
        <begin position="112"/>
        <end position="146"/>
    </location>
</feature>
<sequence>INEYAEEMRAYRASENPKKAAGKVFVSVESFQPANLGVPFVATTRFFSILDNGLHVVKTGMSTLRPGQGSVSSIKQEFELIQHKNLEFSLTLYVQRDAHLIQAAKSRQVSAAVATPPASPTKKSFMSRLLRSPKKQASRADAAEKPAEPSLMSFLNQEGALGKVNIVFEKVASKCLGKALTLELPVYGVADPPSALSRNSVDSRSGSNLSRNVNSSRGTLKITLFYLPPMPSVPKQMLPQNMQECIKGMQYAKWHHGGERLSGTLTQQGGDCSTWRRRPVKAQSSYLVCYNEITKRPTVKIDLSKAEKIEEAWDPYSSDPVRKNGASTKTRSGAVIHKYNVTEESDESCNVPRSFRITFADGERISFFADTDEEKVQWIEAMAEMIHTPRPPNPMWAQVAFE</sequence>
<evidence type="ECO:0000256" key="1">
    <source>
        <dbReference type="ARBA" id="ARBA00022618"/>
    </source>
</evidence>
<dbReference type="InterPro" id="IPR001849">
    <property type="entry name" value="PH_domain"/>
</dbReference>
<organism evidence="5 6">
    <name type="scientific">Pseudomicrostroma glucosiphilum</name>
    <dbReference type="NCBI Taxonomy" id="1684307"/>
    <lineage>
        <taxon>Eukaryota</taxon>
        <taxon>Fungi</taxon>
        <taxon>Dikarya</taxon>
        <taxon>Basidiomycota</taxon>
        <taxon>Ustilaginomycotina</taxon>
        <taxon>Exobasidiomycetes</taxon>
        <taxon>Microstromatales</taxon>
        <taxon>Microstromatales incertae sedis</taxon>
        <taxon>Pseudomicrostroma</taxon>
    </lineage>
</organism>
<dbReference type="RefSeq" id="XP_025349095.1">
    <property type="nucleotide sequence ID" value="XM_025490027.1"/>
</dbReference>
<dbReference type="InterPro" id="IPR052007">
    <property type="entry name" value="Bud4"/>
</dbReference>
<evidence type="ECO:0000259" key="4">
    <source>
        <dbReference type="PROSITE" id="PS50003"/>
    </source>
</evidence>
<protein>
    <recommendedName>
        <fullName evidence="4">PH domain-containing protein</fullName>
    </recommendedName>
</protein>
<evidence type="ECO:0000256" key="2">
    <source>
        <dbReference type="ARBA" id="ARBA00023306"/>
    </source>
</evidence>
<feature type="non-terminal residue" evidence="5">
    <location>
        <position position="1"/>
    </location>
</feature>
<evidence type="ECO:0000313" key="5">
    <source>
        <dbReference type="EMBL" id="PWN21935.1"/>
    </source>
</evidence>
<dbReference type="Proteomes" id="UP000245942">
    <property type="component" value="Unassembled WGS sequence"/>
</dbReference>
<gene>
    <name evidence="5" type="ORF">BCV69DRAFT_242159</name>
</gene>
<keyword evidence="2" id="KW-0131">Cell cycle</keyword>
<dbReference type="AlphaFoldDB" id="A0A316UFM2"/>
<feature type="domain" description="PH" evidence="4">
    <location>
        <begin position="258"/>
        <end position="387"/>
    </location>
</feature>
<reference evidence="5 6" key="1">
    <citation type="journal article" date="2018" name="Mol. Biol. Evol.">
        <title>Broad Genomic Sampling Reveals a Smut Pathogenic Ancestry of the Fungal Clade Ustilaginomycotina.</title>
        <authorList>
            <person name="Kijpornyongpan T."/>
            <person name="Mondo S.J."/>
            <person name="Barry K."/>
            <person name="Sandor L."/>
            <person name="Lee J."/>
            <person name="Lipzen A."/>
            <person name="Pangilinan J."/>
            <person name="LaButti K."/>
            <person name="Hainaut M."/>
            <person name="Henrissat B."/>
            <person name="Grigoriev I.V."/>
            <person name="Spatafora J.W."/>
            <person name="Aime M.C."/>
        </authorList>
    </citation>
    <scope>NUCLEOTIDE SEQUENCE [LARGE SCALE GENOMIC DNA]</scope>
    <source>
        <strain evidence="5 6">MCA 4718</strain>
    </source>
</reference>
<dbReference type="PROSITE" id="PS50003">
    <property type="entry name" value="PH_DOMAIN"/>
    <property type="match status" value="1"/>
</dbReference>
<feature type="compositionally biased region" description="Low complexity" evidence="3">
    <location>
        <begin position="112"/>
        <end position="123"/>
    </location>
</feature>
<dbReference type="GeneID" id="37011761"/>
<evidence type="ECO:0000256" key="3">
    <source>
        <dbReference type="SAM" id="MobiDB-lite"/>
    </source>
</evidence>
<dbReference type="Gene3D" id="2.30.29.30">
    <property type="entry name" value="Pleckstrin-homology domain (PH domain)/Phosphotyrosine-binding domain (PTB)"/>
    <property type="match status" value="1"/>
</dbReference>
<accession>A0A316UFM2</accession>
<dbReference type="InterPro" id="IPR011993">
    <property type="entry name" value="PH-like_dom_sf"/>
</dbReference>
<dbReference type="GO" id="GO:0005525">
    <property type="term" value="F:GTP binding"/>
    <property type="evidence" value="ECO:0007669"/>
    <property type="project" value="TreeGrafter"/>
</dbReference>
<feature type="non-terminal residue" evidence="5">
    <location>
        <position position="402"/>
    </location>
</feature>
<dbReference type="OrthoDB" id="2123378at2759"/>
<dbReference type="Pfam" id="PF00169">
    <property type="entry name" value="PH"/>
    <property type="match status" value="1"/>
</dbReference>
<evidence type="ECO:0000313" key="6">
    <source>
        <dbReference type="Proteomes" id="UP000245942"/>
    </source>
</evidence>
<proteinExistence type="predicted"/>
<dbReference type="EMBL" id="KZ819324">
    <property type="protein sequence ID" value="PWN21935.1"/>
    <property type="molecule type" value="Genomic_DNA"/>
</dbReference>
<dbReference type="PANTHER" id="PTHR36100:SF1">
    <property type="entry name" value="BUD SITE SELECTION PROTEIN 4"/>
    <property type="match status" value="1"/>
</dbReference>
<dbReference type="PANTHER" id="PTHR36100">
    <property type="entry name" value="BUD SITE SELECTION PROTEIN 4"/>
    <property type="match status" value="1"/>
</dbReference>
<keyword evidence="6" id="KW-1185">Reference proteome</keyword>
<dbReference type="STRING" id="1684307.A0A316UFM2"/>
<dbReference type="SMART" id="SM00233">
    <property type="entry name" value="PH"/>
    <property type="match status" value="1"/>
</dbReference>
<name>A0A316UFM2_9BASI</name>
<dbReference type="SUPFAM" id="SSF50729">
    <property type="entry name" value="PH domain-like"/>
    <property type="match status" value="1"/>
</dbReference>